<keyword evidence="1" id="KW-1133">Transmembrane helix</keyword>
<evidence type="ECO:0000313" key="3">
    <source>
        <dbReference type="Proteomes" id="UP000601099"/>
    </source>
</evidence>
<sequence length="243" mass="26537">MQTELHSLQRQVTWLKGYALTSSLLMLAFILFSLTTANKSVIRAQGIVIEDAQGRDRILIGAPIPASRSRVRTNLQRVAKEWAPKLGGKKYMDWYAGYDHSANGIVFLNEQGFDKVVVGETMPDPNTGRRQVRSAGMTFNDDQGFERGGVGVSVTAEGKTRGAFGLDDEQGEAIHMFVLEDGTRGLRVGHDDGYLFLGKAVPHSMIAGSDKAMTGALAVDRTGQVIWQQSMLAQSSQPHSTPR</sequence>
<reference evidence="2 3" key="1">
    <citation type="submission" date="2020-11" db="EMBL/GenBank/DDBJ databases">
        <title>Hymenobacter sp.</title>
        <authorList>
            <person name="Kim M.K."/>
        </authorList>
    </citation>
    <scope>NUCLEOTIDE SEQUENCE [LARGE SCALE GENOMIC DNA]</scope>
    <source>
        <strain evidence="2 3">BT594</strain>
    </source>
</reference>
<evidence type="ECO:0008006" key="4">
    <source>
        <dbReference type="Google" id="ProtNLM"/>
    </source>
</evidence>
<keyword evidence="1" id="KW-0812">Transmembrane</keyword>
<name>A0ABS0L742_9BACT</name>
<dbReference type="Proteomes" id="UP000601099">
    <property type="component" value="Unassembled WGS sequence"/>
</dbReference>
<feature type="transmembrane region" description="Helical" evidence="1">
    <location>
        <begin position="12"/>
        <end position="34"/>
    </location>
</feature>
<keyword evidence="1" id="KW-0472">Membrane</keyword>
<protein>
    <recommendedName>
        <fullName evidence="4">Cache 3/Cache 2 fusion domain-containing protein</fullName>
    </recommendedName>
</protein>
<gene>
    <name evidence="2" type="ORF">I5L79_20630</name>
</gene>
<keyword evidence="3" id="KW-1185">Reference proteome</keyword>
<comment type="caution">
    <text evidence="2">The sequence shown here is derived from an EMBL/GenBank/DDBJ whole genome shotgun (WGS) entry which is preliminary data.</text>
</comment>
<accession>A0ABS0L742</accession>
<proteinExistence type="predicted"/>
<evidence type="ECO:0000313" key="2">
    <source>
        <dbReference type="EMBL" id="MBG8555961.1"/>
    </source>
</evidence>
<dbReference type="EMBL" id="JADWYK010000018">
    <property type="protein sequence ID" value="MBG8555961.1"/>
    <property type="molecule type" value="Genomic_DNA"/>
</dbReference>
<evidence type="ECO:0000256" key="1">
    <source>
        <dbReference type="SAM" id="Phobius"/>
    </source>
</evidence>
<organism evidence="2 3">
    <name type="scientific">Hymenobacter guriensis</name>
    <dbReference type="NCBI Taxonomy" id="2793065"/>
    <lineage>
        <taxon>Bacteria</taxon>
        <taxon>Pseudomonadati</taxon>
        <taxon>Bacteroidota</taxon>
        <taxon>Cytophagia</taxon>
        <taxon>Cytophagales</taxon>
        <taxon>Hymenobacteraceae</taxon>
        <taxon>Hymenobacter</taxon>
    </lineage>
</organism>
<dbReference type="RefSeq" id="WP_196956982.1">
    <property type="nucleotide sequence ID" value="NZ_JADWYK010000018.1"/>
</dbReference>